<name>A0A9N9KF68_9GLOM</name>
<dbReference type="Proteomes" id="UP000789405">
    <property type="component" value="Unassembled WGS sequence"/>
</dbReference>
<keyword evidence="3" id="KW-1185">Reference proteome</keyword>
<sequence length="97" mass="11254">ANAIALQYLHMTTLSMEINHNRFEDFTMLRIGDSLNKGKIPLTSFEHFLLARVKETQKWLMILLLTFASMTQIMMMFSQLQFPEIPKSTRSKLGSET</sequence>
<accession>A0A9N9KF68</accession>
<dbReference type="EMBL" id="CAJVPY010065755">
    <property type="protein sequence ID" value="CAG8824993.1"/>
    <property type="molecule type" value="Genomic_DNA"/>
</dbReference>
<proteinExistence type="predicted"/>
<evidence type="ECO:0000313" key="3">
    <source>
        <dbReference type="Proteomes" id="UP000789405"/>
    </source>
</evidence>
<feature type="non-terminal residue" evidence="2">
    <location>
        <position position="97"/>
    </location>
</feature>
<gene>
    <name evidence="2" type="ORF">DERYTH_LOCUS27813</name>
</gene>
<reference evidence="2" key="1">
    <citation type="submission" date="2021-06" db="EMBL/GenBank/DDBJ databases">
        <authorList>
            <person name="Kallberg Y."/>
            <person name="Tangrot J."/>
            <person name="Rosling A."/>
        </authorList>
    </citation>
    <scope>NUCLEOTIDE SEQUENCE</scope>
    <source>
        <strain evidence="2">MA453B</strain>
    </source>
</reference>
<organism evidence="2 3">
    <name type="scientific">Dentiscutata erythropus</name>
    <dbReference type="NCBI Taxonomy" id="1348616"/>
    <lineage>
        <taxon>Eukaryota</taxon>
        <taxon>Fungi</taxon>
        <taxon>Fungi incertae sedis</taxon>
        <taxon>Mucoromycota</taxon>
        <taxon>Glomeromycotina</taxon>
        <taxon>Glomeromycetes</taxon>
        <taxon>Diversisporales</taxon>
        <taxon>Gigasporaceae</taxon>
        <taxon>Dentiscutata</taxon>
    </lineage>
</organism>
<evidence type="ECO:0000256" key="1">
    <source>
        <dbReference type="SAM" id="Phobius"/>
    </source>
</evidence>
<comment type="caution">
    <text evidence="2">The sequence shown here is derived from an EMBL/GenBank/DDBJ whole genome shotgun (WGS) entry which is preliminary data.</text>
</comment>
<feature type="transmembrane region" description="Helical" evidence="1">
    <location>
        <begin position="59"/>
        <end position="77"/>
    </location>
</feature>
<dbReference type="AlphaFoldDB" id="A0A9N9KF68"/>
<keyword evidence="1" id="KW-0472">Membrane</keyword>
<feature type="non-terminal residue" evidence="2">
    <location>
        <position position="1"/>
    </location>
</feature>
<evidence type="ECO:0000313" key="2">
    <source>
        <dbReference type="EMBL" id="CAG8824993.1"/>
    </source>
</evidence>
<protein>
    <submittedName>
        <fullName evidence="2">14425_t:CDS:1</fullName>
    </submittedName>
</protein>
<keyword evidence="1" id="KW-1133">Transmembrane helix</keyword>
<keyword evidence="1" id="KW-0812">Transmembrane</keyword>